<dbReference type="Gene3D" id="3.30.160.60">
    <property type="entry name" value="Classic Zinc Finger"/>
    <property type="match status" value="1"/>
</dbReference>
<dbReference type="GO" id="GO:0005739">
    <property type="term" value="C:mitochondrion"/>
    <property type="evidence" value="ECO:0007669"/>
    <property type="project" value="TreeGrafter"/>
</dbReference>
<evidence type="ECO:0000259" key="7">
    <source>
        <dbReference type="PROSITE" id="PS00028"/>
    </source>
</evidence>
<dbReference type="Pfam" id="PF12874">
    <property type="entry name" value="zf-met"/>
    <property type="match status" value="1"/>
</dbReference>
<dbReference type="PANTHER" id="PTHR11088">
    <property type="entry name" value="TRNA DIMETHYLALLYLTRANSFERASE"/>
    <property type="match status" value="1"/>
</dbReference>
<comment type="similarity">
    <text evidence="1">Belongs to the IPP transferase family.</text>
</comment>
<keyword evidence="5" id="KW-0175">Coiled coil</keyword>
<evidence type="ECO:0000256" key="5">
    <source>
        <dbReference type="SAM" id="Coils"/>
    </source>
</evidence>
<feature type="region of interest" description="Disordered" evidence="6">
    <location>
        <begin position="524"/>
        <end position="549"/>
    </location>
</feature>
<evidence type="ECO:0000256" key="6">
    <source>
        <dbReference type="SAM" id="MobiDB-lite"/>
    </source>
</evidence>
<dbReference type="SUPFAM" id="SSF57667">
    <property type="entry name" value="beta-beta-alpha zinc fingers"/>
    <property type="match status" value="1"/>
</dbReference>
<dbReference type="PANTHER" id="PTHR11088:SF89">
    <property type="entry name" value="TRNA DIMETHYLALLYLTRANSFERASE"/>
    <property type="match status" value="1"/>
</dbReference>
<evidence type="ECO:0000256" key="1">
    <source>
        <dbReference type="ARBA" id="ARBA00005842"/>
    </source>
</evidence>
<feature type="coiled-coil region" evidence="5">
    <location>
        <begin position="473"/>
        <end position="503"/>
    </location>
</feature>
<sequence>MSASMRLPLVIILGATGSGKSKLALEIGRLFNGEIISADSMQIYKGLDIITNKVTKEELQQCPHHMIDYLDPLKENHTVVDYRDMAVPIIDKIFKSNKIPIIVGGTNYYIEALMWKFLIDKQDIEKASAKLPKLSTVDVTSKIETQCMESEKPEVKKQIIEQDGSNRNSADESIDNSRQSYEEEDTLVLHQRLMEIDEKQGRRIHPRNKRKIIRALEVYQNHGVEMSKILESQKSDTGEESLRGQLRYDNTCIFWIQADKQVLDSRTDKRVDEMLDRGLLTELQDFHKHYNSSRIKENNEVDYTHGIFQSIGFKEFHDYLLLPEDEKDTEKGKQLLQKGIEEMKLVTRRYARTQVRWVKNRFLRYRGSCLPPVYGLDSTDVSQWEDHVNKPANNILHSVLKVCILSQWDNHVNKPAINILNSVLKGEKPEYEPIPVEQSYNIPVYNMCDVCDMVFTMQQEWEAHLKGKKHNGMLRAKRKRKELEEYKRQLEKKEKLENDTALQKKLTVTSAILDCYANKASSSNTHENIVKQDTSNTSDKHNVVCDENNESECKMTDKVEMSAMSTTKES</sequence>
<gene>
    <name evidence="8" type="ORF">MGAL_10B040281</name>
</gene>
<dbReference type="InterPro" id="IPR039657">
    <property type="entry name" value="Dimethylallyltransferase"/>
</dbReference>
<dbReference type="SUPFAM" id="SSF52540">
    <property type="entry name" value="P-loop containing nucleoside triphosphate hydrolases"/>
    <property type="match status" value="1"/>
</dbReference>
<keyword evidence="4" id="KW-0067">ATP-binding</keyword>
<dbReference type="InterPro" id="IPR013087">
    <property type="entry name" value="Znf_C2H2_type"/>
</dbReference>
<dbReference type="OrthoDB" id="775260at2759"/>
<comment type="caution">
    <text evidence="8">The sequence shown here is derived from an EMBL/GenBank/DDBJ whole genome shotgun (WGS) entry which is preliminary data.</text>
</comment>
<dbReference type="GO" id="GO:0006400">
    <property type="term" value="P:tRNA modification"/>
    <property type="evidence" value="ECO:0007669"/>
    <property type="project" value="TreeGrafter"/>
</dbReference>
<reference evidence="8" key="1">
    <citation type="submission" date="2018-11" db="EMBL/GenBank/DDBJ databases">
        <authorList>
            <person name="Alioto T."/>
            <person name="Alioto T."/>
        </authorList>
    </citation>
    <scope>NUCLEOTIDE SEQUENCE</scope>
</reference>
<dbReference type="InterPro" id="IPR027417">
    <property type="entry name" value="P-loop_NTPase"/>
</dbReference>
<proteinExistence type="inferred from homology"/>
<accession>A0A8B6FPQ4</accession>
<feature type="compositionally biased region" description="Polar residues" evidence="6">
    <location>
        <begin position="524"/>
        <end position="537"/>
    </location>
</feature>
<dbReference type="GO" id="GO:0052381">
    <property type="term" value="F:tRNA dimethylallyltransferase activity"/>
    <property type="evidence" value="ECO:0007669"/>
    <property type="project" value="UniProtKB-EC"/>
</dbReference>
<dbReference type="HAMAP" id="MF_00185">
    <property type="entry name" value="IPP_trans"/>
    <property type="match status" value="1"/>
</dbReference>
<keyword evidence="3" id="KW-0547">Nucleotide-binding</keyword>
<keyword evidence="2 8" id="KW-0808">Transferase</keyword>
<dbReference type="PROSITE" id="PS00028">
    <property type="entry name" value="ZINC_FINGER_C2H2_1"/>
    <property type="match status" value="1"/>
</dbReference>
<keyword evidence="9" id="KW-1185">Reference proteome</keyword>
<dbReference type="Gene3D" id="3.40.50.300">
    <property type="entry name" value="P-loop containing nucleotide triphosphate hydrolases"/>
    <property type="match status" value="1"/>
</dbReference>
<feature type="region of interest" description="Disordered" evidence="6">
    <location>
        <begin position="150"/>
        <end position="182"/>
    </location>
</feature>
<evidence type="ECO:0000256" key="3">
    <source>
        <dbReference type="ARBA" id="ARBA00022741"/>
    </source>
</evidence>
<dbReference type="EMBL" id="UYJE01007291">
    <property type="protein sequence ID" value="VDI53296.1"/>
    <property type="molecule type" value="Genomic_DNA"/>
</dbReference>
<dbReference type="AlphaFoldDB" id="A0A8B6FPQ4"/>
<evidence type="ECO:0000313" key="8">
    <source>
        <dbReference type="EMBL" id="VDI53296.1"/>
    </source>
</evidence>
<name>A0A8B6FPQ4_MYTGA</name>
<dbReference type="Proteomes" id="UP000596742">
    <property type="component" value="Unassembled WGS sequence"/>
</dbReference>
<evidence type="ECO:0000256" key="4">
    <source>
        <dbReference type="ARBA" id="ARBA00022840"/>
    </source>
</evidence>
<dbReference type="InterPro" id="IPR018022">
    <property type="entry name" value="IPT"/>
</dbReference>
<protein>
    <submittedName>
        <fullName evidence="8">tRNA dimethylallyltransferase</fullName>
        <ecNumber evidence="8">2.5.1.75</ecNumber>
    </submittedName>
</protein>
<dbReference type="Pfam" id="PF01715">
    <property type="entry name" value="IPPT"/>
    <property type="match status" value="1"/>
</dbReference>
<dbReference type="InterPro" id="IPR036236">
    <property type="entry name" value="Znf_C2H2_sf"/>
</dbReference>
<evidence type="ECO:0000256" key="2">
    <source>
        <dbReference type="ARBA" id="ARBA00022679"/>
    </source>
</evidence>
<dbReference type="GO" id="GO:0005524">
    <property type="term" value="F:ATP binding"/>
    <property type="evidence" value="ECO:0007669"/>
    <property type="project" value="UniProtKB-KW"/>
</dbReference>
<evidence type="ECO:0000313" key="9">
    <source>
        <dbReference type="Proteomes" id="UP000596742"/>
    </source>
</evidence>
<dbReference type="EC" id="2.5.1.75" evidence="8"/>
<organism evidence="8 9">
    <name type="scientific">Mytilus galloprovincialis</name>
    <name type="common">Mediterranean mussel</name>
    <dbReference type="NCBI Taxonomy" id="29158"/>
    <lineage>
        <taxon>Eukaryota</taxon>
        <taxon>Metazoa</taxon>
        <taxon>Spiralia</taxon>
        <taxon>Lophotrochozoa</taxon>
        <taxon>Mollusca</taxon>
        <taxon>Bivalvia</taxon>
        <taxon>Autobranchia</taxon>
        <taxon>Pteriomorphia</taxon>
        <taxon>Mytilida</taxon>
        <taxon>Mytiloidea</taxon>
        <taxon>Mytilidae</taxon>
        <taxon>Mytilinae</taxon>
        <taxon>Mytilus</taxon>
    </lineage>
</organism>
<dbReference type="Gene3D" id="1.10.20.140">
    <property type="match status" value="1"/>
</dbReference>
<feature type="domain" description="C2H2-type" evidence="7">
    <location>
        <begin position="448"/>
        <end position="470"/>
    </location>
</feature>
<feature type="compositionally biased region" description="Basic and acidic residues" evidence="6">
    <location>
        <begin position="150"/>
        <end position="160"/>
    </location>
</feature>